<evidence type="ECO:0000256" key="6">
    <source>
        <dbReference type="SAM" id="Phobius"/>
    </source>
</evidence>
<name>A0A8H4CBI9_COLGL</name>
<dbReference type="InterPro" id="IPR011701">
    <property type="entry name" value="MFS"/>
</dbReference>
<keyword evidence="9" id="KW-1185">Reference proteome</keyword>
<dbReference type="Pfam" id="PF07690">
    <property type="entry name" value="MFS_1"/>
    <property type="match status" value="1"/>
</dbReference>
<evidence type="ECO:0000256" key="4">
    <source>
        <dbReference type="ARBA" id="ARBA00023136"/>
    </source>
</evidence>
<evidence type="ECO:0000259" key="7">
    <source>
        <dbReference type="PROSITE" id="PS50850"/>
    </source>
</evidence>
<reference evidence="8" key="2">
    <citation type="submission" date="2020-03" db="EMBL/GenBank/DDBJ databases">
        <authorList>
            <person name="Fu F.-F."/>
            <person name="Chen J."/>
        </authorList>
    </citation>
    <scope>NUCLEOTIDE SEQUENCE</scope>
    <source>
        <strain evidence="8">Lc1</strain>
    </source>
</reference>
<dbReference type="Proteomes" id="UP000613401">
    <property type="component" value="Unassembled WGS sequence"/>
</dbReference>
<dbReference type="EMBL" id="WVTB01000074">
    <property type="protein sequence ID" value="KAF3800652.1"/>
    <property type="molecule type" value="Genomic_DNA"/>
</dbReference>
<evidence type="ECO:0000256" key="5">
    <source>
        <dbReference type="SAM" id="MobiDB-lite"/>
    </source>
</evidence>
<feature type="transmembrane region" description="Helical" evidence="6">
    <location>
        <begin position="449"/>
        <end position="470"/>
    </location>
</feature>
<dbReference type="SUPFAM" id="SSF103473">
    <property type="entry name" value="MFS general substrate transporter"/>
    <property type="match status" value="1"/>
</dbReference>
<evidence type="ECO:0000256" key="3">
    <source>
        <dbReference type="ARBA" id="ARBA00022989"/>
    </source>
</evidence>
<dbReference type="InterPro" id="IPR036259">
    <property type="entry name" value="MFS_trans_sf"/>
</dbReference>
<feature type="transmembrane region" description="Helical" evidence="6">
    <location>
        <begin position="165"/>
        <end position="186"/>
    </location>
</feature>
<evidence type="ECO:0000256" key="2">
    <source>
        <dbReference type="ARBA" id="ARBA00022692"/>
    </source>
</evidence>
<dbReference type="GeneID" id="69010710"/>
<proteinExistence type="predicted"/>
<dbReference type="InterPro" id="IPR020846">
    <property type="entry name" value="MFS_dom"/>
</dbReference>
<reference evidence="8" key="1">
    <citation type="journal article" date="2020" name="Phytopathology">
        <title>Genome sequence and comparative analysis of Colletotrichum gloeosporioides isolated from Liriodendron leaves.</title>
        <authorList>
            <person name="Fu F.F."/>
            <person name="Hao Z."/>
            <person name="Wang P."/>
            <person name="Lu Y."/>
            <person name="Xue L.J."/>
            <person name="Wei G."/>
            <person name="Tian Y."/>
            <person name="Baishi H."/>
            <person name="Xu H."/>
            <person name="Shi J."/>
            <person name="Cheng T."/>
            <person name="Wang G."/>
            <person name="Yi Y."/>
            <person name="Chen J."/>
        </authorList>
    </citation>
    <scope>NUCLEOTIDE SEQUENCE</scope>
    <source>
        <strain evidence="8">Lc1</strain>
    </source>
</reference>
<accession>A0A8H4CBI9</accession>
<feature type="transmembrane region" description="Helical" evidence="6">
    <location>
        <begin position="252"/>
        <end position="271"/>
    </location>
</feature>
<comment type="subcellular location">
    <subcellularLocation>
        <location evidence="1">Membrane</location>
        <topology evidence="1">Multi-pass membrane protein</topology>
    </subcellularLocation>
</comment>
<dbReference type="GO" id="GO:0022857">
    <property type="term" value="F:transmembrane transporter activity"/>
    <property type="evidence" value="ECO:0007669"/>
    <property type="project" value="InterPro"/>
</dbReference>
<dbReference type="AlphaFoldDB" id="A0A8H4CBI9"/>
<evidence type="ECO:0000256" key="1">
    <source>
        <dbReference type="ARBA" id="ARBA00004141"/>
    </source>
</evidence>
<gene>
    <name evidence="8" type="ORF">GCG54_00003550</name>
</gene>
<keyword evidence="4 6" id="KW-0472">Membrane</keyword>
<feature type="domain" description="Major facilitator superfamily (MFS) profile" evidence="7">
    <location>
        <begin position="93"/>
        <end position="572"/>
    </location>
</feature>
<feature type="region of interest" description="Disordered" evidence="5">
    <location>
        <begin position="287"/>
        <end position="324"/>
    </location>
</feature>
<keyword evidence="3 6" id="KW-1133">Transmembrane helix</keyword>
<feature type="transmembrane region" description="Helical" evidence="6">
    <location>
        <begin position="139"/>
        <end position="158"/>
    </location>
</feature>
<feature type="transmembrane region" description="Helical" evidence="6">
    <location>
        <begin position="546"/>
        <end position="565"/>
    </location>
</feature>
<dbReference type="PANTHER" id="PTHR23502">
    <property type="entry name" value="MAJOR FACILITATOR SUPERFAMILY"/>
    <property type="match status" value="1"/>
</dbReference>
<feature type="compositionally biased region" description="Polar residues" evidence="5">
    <location>
        <begin position="287"/>
        <end position="304"/>
    </location>
</feature>
<protein>
    <recommendedName>
        <fullName evidence="7">Major facilitator superfamily (MFS) profile domain-containing protein</fullName>
    </recommendedName>
</protein>
<evidence type="ECO:0000313" key="8">
    <source>
        <dbReference type="EMBL" id="KAF3800652.1"/>
    </source>
</evidence>
<feature type="transmembrane region" description="Helical" evidence="6">
    <location>
        <begin position="510"/>
        <end position="530"/>
    </location>
</feature>
<dbReference type="PANTHER" id="PTHR23502:SF164">
    <property type="entry name" value="MAJOR FACILITATOR SUPERFAMILY (MFS) PROFILE DOMAIN-CONTAINING PROTEIN"/>
    <property type="match status" value="1"/>
</dbReference>
<feature type="transmembrane region" description="Helical" evidence="6">
    <location>
        <begin position="192"/>
        <end position="209"/>
    </location>
</feature>
<dbReference type="RefSeq" id="XP_045259811.1">
    <property type="nucleotide sequence ID" value="XM_045403623.1"/>
</dbReference>
<feature type="transmembrane region" description="Helical" evidence="6">
    <location>
        <begin position="93"/>
        <end position="119"/>
    </location>
</feature>
<keyword evidence="2 6" id="KW-0812">Transmembrane</keyword>
<dbReference type="GO" id="GO:0005886">
    <property type="term" value="C:plasma membrane"/>
    <property type="evidence" value="ECO:0007669"/>
    <property type="project" value="TreeGrafter"/>
</dbReference>
<feature type="transmembrane region" description="Helical" evidence="6">
    <location>
        <begin position="408"/>
        <end position="428"/>
    </location>
</feature>
<dbReference type="PROSITE" id="PS50850">
    <property type="entry name" value="MFS"/>
    <property type="match status" value="1"/>
</dbReference>
<feature type="transmembrane region" description="Helical" evidence="6">
    <location>
        <begin position="476"/>
        <end position="498"/>
    </location>
</feature>
<dbReference type="Gene3D" id="1.20.1250.20">
    <property type="entry name" value="MFS general substrate transporter like domains"/>
    <property type="match status" value="1"/>
</dbReference>
<evidence type="ECO:0000313" key="9">
    <source>
        <dbReference type="Proteomes" id="UP000613401"/>
    </source>
</evidence>
<sequence length="579" mass="64060">MESEKVPDPSGSLPEVVVDEAQKHHRDIDIEKCAKGPSGEDIAIEPTEEKEKMRPRYFDGTATLTVGDGVILIPTPSADPRDPLNLPGWHKKLIVAIIVLYAISGVCLITALSALIVYIMPDYDREGITPDQISNLFTFPNLFLGLGNLVSMPIAVAVGRRPVILASNVLLFLAAVLCATNRNYYWHLGGRMVAAFAAAQCQALALLILQDIYFLHQRARVFQVYASAEVLLNSSLVIASSYMADALGWRSWYWLFAGLSGVAMVLTFFFVPETAYDRPIESFMGTQPTDTSNLLPAQSSSRSTPGLLDRSRSPGPKYTTTDDRPSLDLERFEKRTFASNLTIFVHKPTWSRCWLCLKQIGQVFLFPHVLWVAINNGLFQGIDVSIQMTYAEVLVKPPYNWANTSVSLIQLGQIFIALLCVPVIGWMSDYVIRVSARRNHGIHEPEQRLLAWILPMVTALILTVLYGYVLKNPESYHWMAIVSVVDGYLIVLMGVNTVGTAYLIDSHPSFAGAILVALPVTRGLVGFGLSKHTTEYITNLGPVRTFGIYAAVSAAFCLLGVLLFFKGKRVRRICAQLTQ</sequence>
<comment type="caution">
    <text evidence="8">The sequence shown here is derived from an EMBL/GenBank/DDBJ whole genome shotgun (WGS) entry which is preliminary data.</text>
</comment>
<organism evidence="8 9">
    <name type="scientific">Colletotrichum gloeosporioides</name>
    <name type="common">Anthracnose fungus</name>
    <name type="synonym">Glomerella cingulata</name>
    <dbReference type="NCBI Taxonomy" id="474922"/>
    <lineage>
        <taxon>Eukaryota</taxon>
        <taxon>Fungi</taxon>
        <taxon>Dikarya</taxon>
        <taxon>Ascomycota</taxon>
        <taxon>Pezizomycotina</taxon>
        <taxon>Sordariomycetes</taxon>
        <taxon>Hypocreomycetidae</taxon>
        <taxon>Glomerellales</taxon>
        <taxon>Glomerellaceae</taxon>
        <taxon>Colletotrichum</taxon>
        <taxon>Colletotrichum gloeosporioides species complex</taxon>
    </lineage>
</organism>